<name>A0A918J7J4_9ACTN</name>
<dbReference type="AlphaFoldDB" id="A0A918J7J4"/>
<organism evidence="1 2">
    <name type="scientific">Streptomyces lucensis JCM 4490</name>
    <dbReference type="NCBI Taxonomy" id="1306176"/>
    <lineage>
        <taxon>Bacteria</taxon>
        <taxon>Bacillati</taxon>
        <taxon>Actinomycetota</taxon>
        <taxon>Actinomycetes</taxon>
        <taxon>Kitasatosporales</taxon>
        <taxon>Streptomycetaceae</taxon>
        <taxon>Streptomyces</taxon>
    </lineage>
</organism>
<reference evidence="1" key="2">
    <citation type="submission" date="2020-09" db="EMBL/GenBank/DDBJ databases">
        <authorList>
            <person name="Sun Q."/>
            <person name="Ohkuma M."/>
        </authorList>
    </citation>
    <scope>NUCLEOTIDE SEQUENCE</scope>
    <source>
        <strain evidence="1">JCM 4490</strain>
    </source>
</reference>
<comment type="caution">
    <text evidence="1">The sequence shown here is derived from an EMBL/GenBank/DDBJ whole genome shotgun (WGS) entry which is preliminary data.</text>
</comment>
<accession>A0A918J7J4</accession>
<sequence>MGGLRDLWARYRDRRTGTKYPAGDITPLPAAQVRDALLALNGTGVPFRVRAALGAEKADLVAEWQVVLPALGDSVVGEKVERNMKARMRLVPDGREVHVLDEVREVALVGNPPRRGVSRRWSRGPYVRKQWTYERGPDGRRHKVVLFDSRDMRDPLRDTVLAAGWTWRGVFRL</sequence>
<keyword evidence="2" id="KW-1185">Reference proteome</keyword>
<proteinExistence type="predicted"/>
<dbReference type="RefSeq" id="WP_190015979.1">
    <property type="nucleotide sequence ID" value="NZ_BMUE01000006.1"/>
</dbReference>
<protein>
    <submittedName>
        <fullName evidence="1">Uncharacterized protein</fullName>
    </submittedName>
</protein>
<reference evidence="1" key="1">
    <citation type="journal article" date="2014" name="Int. J. Syst. Evol. Microbiol.">
        <title>Complete genome sequence of Corynebacterium casei LMG S-19264T (=DSM 44701T), isolated from a smear-ripened cheese.</title>
        <authorList>
            <consortium name="US DOE Joint Genome Institute (JGI-PGF)"/>
            <person name="Walter F."/>
            <person name="Albersmeier A."/>
            <person name="Kalinowski J."/>
            <person name="Ruckert C."/>
        </authorList>
    </citation>
    <scope>NUCLEOTIDE SEQUENCE</scope>
    <source>
        <strain evidence="1">JCM 4490</strain>
    </source>
</reference>
<dbReference type="Proteomes" id="UP000620224">
    <property type="component" value="Unassembled WGS sequence"/>
</dbReference>
<gene>
    <name evidence="1" type="ORF">GCM10010503_31900</name>
</gene>
<evidence type="ECO:0000313" key="2">
    <source>
        <dbReference type="Proteomes" id="UP000620224"/>
    </source>
</evidence>
<dbReference type="EMBL" id="BMUE01000006">
    <property type="protein sequence ID" value="GGW52475.1"/>
    <property type="molecule type" value="Genomic_DNA"/>
</dbReference>
<evidence type="ECO:0000313" key="1">
    <source>
        <dbReference type="EMBL" id="GGW52475.1"/>
    </source>
</evidence>